<dbReference type="Proteomes" id="UP000298616">
    <property type="component" value="Chromosome"/>
</dbReference>
<dbReference type="PANTHER" id="PTHR10900:SF77">
    <property type="entry name" value="FI19380P1"/>
    <property type="match status" value="1"/>
</dbReference>
<dbReference type="InterPro" id="IPR036378">
    <property type="entry name" value="FAS1_dom_sf"/>
</dbReference>
<dbReference type="AlphaFoldDB" id="A0A4D7JWQ3"/>
<evidence type="ECO:0000313" key="3">
    <source>
        <dbReference type="Proteomes" id="UP000298616"/>
    </source>
</evidence>
<feature type="domain" description="FAS1" evidence="1">
    <location>
        <begin position="66"/>
        <end position="191"/>
    </location>
</feature>
<feature type="domain" description="FAS1" evidence="1">
    <location>
        <begin position="195"/>
        <end position="332"/>
    </location>
</feature>
<dbReference type="InterPro" id="IPR000782">
    <property type="entry name" value="FAS1_domain"/>
</dbReference>
<dbReference type="EMBL" id="CP028923">
    <property type="protein sequence ID" value="QCK16556.1"/>
    <property type="molecule type" value="Genomic_DNA"/>
</dbReference>
<reference evidence="2 3" key="1">
    <citation type="submission" date="2018-04" db="EMBL/GenBank/DDBJ databases">
        <title>Complete genome uncultured novel isolate.</title>
        <authorList>
            <person name="Merlino G."/>
        </authorList>
    </citation>
    <scope>NUCLEOTIDE SEQUENCE [LARGE SCALE GENOMIC DNA]</scope>
    <source>
        <strain evidence="3">R1DC9</strain>
    </source>
</reference>
<dbReference type="PANTHER" id="PTHR10900">
    <property type="entry name" value="PERIOSTIN-RELATED"/>
    <property type="match status" value="1"/>
</dbReference>
<dbReference type="RefSeq" id="WP_137092147.1">
    <property type="nucleotide sequence ID" value="NZ_CP028923.1"/>
</dbReference>
<dbReference type="PROSITE" id="PS51257">
    <property type="entry name" value="PROKAR_LIPOPROTEIN"/>
    <property type="match status" value="1"/>
</dbReference>
<dbReference type="SMART" id="SM00554">
    <property type="entry name" value="FAS1"/>
    <property type="match status" value="2"/>
</dbReference>
<dbReference type="GO" id="GO:0005615">
    <property type="term" value="C:extracellular space"/>
    <property type="evidence" value="ECO:0007669"/>
    <property type="project" value="TreeGrafter"/>
</dbReference>
<dbReference type="FunFam" id="2.30.180.10:FF:000032">
    <property type="entry name" value="Fasciclin domain-containing protein, putative"/>
    <property type="match status" value="2"/>
</dbReference>
<proteinExistence type="predicted"/>
<keyword evidence="3" id="KW-1185">Reference proteome</keyword>
<dbReference type="KEGG" id="fpf:DCC35_18395"/>
<dbReference type="InterPro" id="IPR050904">
    <property type="entry name" value="Adhesion/Biosynth-related"/>
</dbReference>
<name>A0A4D7JWQ3_9BACT</name>
<evidence type="ECO:0000259" key="1">
    <source>
        <dbReference type="PROSITE" id="PS50213"/>
    </source>
</evidence>
<dbReference type="PROSITE" id="PS50213">
    <property type="entry name" value="FAS1"/>
    <property type="match status" value="2"/>
</dbReference>
<sequence>MKRLNKHLFMMIAFTGLFLVGCNQEVDNVAPAQEDNIYEALSSFDEEIKYFGYPEFENPGENERRGRGKGMWMSKRPTFKTLTVALAKTKLISTVVRANITVFAPTDEAFAKLGLNPTNIGDVPNLKDILLYHVIGGKVYSSDLTYGCFPTLSGEEVRVDLTEGVFINDAQVIKADVKAFNGVFHIIDNVIFPPDKNIVELAMSNPDFSILVDAVTRVGLDGALSGEDNLTVFAPTNAAFLDLLGELGYGSLDEIDDETLTAVLLYHVVGGKICSNELTDEQMVPTLNGDSFTVDLDNLTLTDVNGRESNLVLPQLNLQATNGVVHVIDRVILPTL</sequence>
<dbReference type="OrthoDB" id="1119934at2"/>
<protein>
    <submittedName>
        <fullName evidence="2">Fasciclin</fullName>
    </submittedName>
</protein>
<gene>
    <name evidence="2" type="ORF">DCC35_18395</name>
</gene>
<organism evidence="2 3">
    <name type="scientific">Mangrovivirga cuniculi</name>
    <dbReference type="NCBI Taxonomy" id="2715131"/>
    <lineage>
        <taxon>Bacteria</taxon>
        <taxon>Pseudomonadati</taxon>
        <taxon>Bacteroidota</taxon>
        <taxon>Cytophagia</taxon>
        <taxon>Cytophagales</taxon>
        <taxon>Mangrovivirgaceae</taxon>
        <taxon>Mangrovivirga</taxon>
    </lineage>
</organism>
<accession>A0A4D7JWQ3</accession>
<evidence type="ECO:0000313" key="2">
    <source>
        <dbReference type="EMBL" id="QCK16556.1"/>
    </source>
</evidence>
<dbReference type="Gene3D" id="2.30.180.10">
    <property type="entry name" value="FAS1 domain"/>
    <property type="match status" value="2"/>
</dbReference>
<dbReference type="SUPFAM" id="SSF82153">
    <property type="entry name" value="FAS1 domain"/>
    <property type="match status" value="2"/>
</dbReference>
<dbReference type="Pfam" id="PF02469">
    <property type="entry name" value="Fasciclin"/>
    <property type="match status" value="2"/>
</dbReference>